<dbReference type="AlphaFoldDB" id="A0A846ZM93"/>
<dbReference type="SUPFAM" id="SSF56784">
    <property type="entry name" value="HAD-like"/>
    <property type="match status" value="1"/>
</dbReference>
<accession>A0A846ZM93</accession>
<reference evidence="1 2" key="1">
    <citation type="journal article" date="2017" name="Int. J. Syst. Evol. Microbiol.">
        <title>Oleiagrimonas citrea sp. nov., a marine bacterium isolated from tidal flat sediment and emended description of the genus Oleiagrimonas Fang et al. 2015 and Oleiagrimonas soli.</title>
        <authorList>
            <person name="Yang S.H."/>
            <person name="Seo H.S."/>
            <person name="Seong C.N."/>
            <person name="Kwon K.K."/>
        </authorList>
    </citation>
    <scope>NUCLEOTIDE SEQUENCE [LARGE SCALE GENOMIC DNA]</scope>
    <source>
        <strain evidence="1 2">MEBiC09124</strain>
    </source>
</reference>
<proteinExistence type="predicted"/>
<dbReference type="Proteomes" id="UP000541636">
    <property type="component" value="Unassembled WGS sequence"/>
</dbReference>
<dbReference type="RefSeq" id="WP_168609390.1">
    <property type="nucleotide sequence ID" value="NZ_JAAZQD010000004.1"/>
</dbReference>
<protein>
    <submittedName>
        <fullName evidence="1">Haloacid dehalogenase-like hydrolase</fullName>
    </submittedName>
</protein>
<keyword evidence="1" id="KW-0378">Hydrolase</keyword>
<dbReference type="Gene3D" id="3.40.50.1000">
    <property type="entry name" value="HAD superfamily/HAD-like"/>
    <property type="match status" value="1"/>
</dbReference>
<dbReference type="InterPro" id="IPR023214">
    <property type="entry name" value="HAD_sf"/>
</dbReference>
<keyword evidence="2" id="KW-1185">Reference proteome</keyword>
<organism evidence="1 2">
    <name type="scientific">Oleiagrimonas citrea</name>
    <dbReference type="NCBI Taxonomy" id="1665687"/>
    <lineage>
        <taxon>Bacteria</taxon>
        <taxon>Pseudomonadati</taxon>
        <taxon>Pseudomonadota</taxon>
        <taxon>Gammaproteobacteria</taxon>
        <taxon>Lysobacterales</taxon>
        <taxon>Rhodanobacteraceae</taxon>
        <taxon>Oleiagrimonas</taxon>
    </lineage>
</organism>
<name>A0A846ZM93_9GAMM</name>
<dbReference type="EMBL" id="JAAZQD010000004">
    <property type="protein sequence ID" value="NKZ39344.1"/>
    <property type="molecule type" value="Genomic_DNA"/>
</dbReference>
<dbReference type="InterPro" id="IPR036412">
    <property type="entry name" value="HAD-like_sf"/>
</dbReference>
<evidence type="ECO:0000313" key="2">
    <source>
        <dbReference type="Proteomes" id="UP000541636"/>
    </source>
</evidence>
<sequence>MRAEREADAGAEAAPVSRVVLFDFDGVVLRGDAFAAFVRARLERRRWRKWLGLGLCVPLLPTLPFTRRWAVKALIFAVLCGLREDGYRRLARDFGIELVRQPRRFHRPALTRLRQHLSDGDRVIVVTGCEETLVRSIFDELGLRDLPILASRLRSGRLGMRVQLHNVGVRKIESLKGAGVEPPWAVAYGDSAYDLPMLREAAEAVLVNASPKWCKRVERELGRSVTRVHWH</sequence>
<dbReference type="Pfam" id="PF12710">
    <property type="entry name" value="HAD"/>
    <property type="match status" value="1"/>
</dbReference>
<evidence type="ECO:0000313" key="1">
    <source>
        <dbReference type="EMBL" id="NKZ39344.1"/>
    </source>
</evidence>
<dbReference type="GO" id="GO:0016787">
    <property type="term" value="F:hydrolase activity"/>
    <property type="evidence" value="ECO:0007669"/>
    <property type="project" value="UniProtKB-KW"/>
</dbReference>
<gene>
    <name evidence="1" type="ORF">HF690_10330</name>
</gene>
<comment type="caution">
    <text evidence="1">The sequence shown here is derived from an EMBL/GenBank/DDBJ whole genome shotgun (WGS) entry which is preliminary data.</text>
</comment>